<proteinExistence type="predicted"/>
<protein>
    <submittedName>
        <fullName evidence="1">Uncharacterized protein</fullName>
    </submittedName>
</protein>
<dbReference type="EMBL" id="JANBPK010001726">
    <property type="protein sequence ID" value="KAJ2920899.1"/>
    <property type="molecule type" value="Genomic_DNA"/>
</dbReference>
<organism evidence="1 2">
    <name type="scientific">Candolleomyces eurysporus</name>
    <dbReference type="NCBI Taxonomy" id="2828524"/>
    <lineage>
        <taxon>Eukaryota</taxon>
        <taxon>Fungi</taxon>
        <taxon>Dikarya</taxon>
        <taxon>Basidiomycota</taxon>
        <taxon>Agaricomycotina</taxon>
        <taxon>Agaricomycetes</taxon>
        <taxon>Agaricomycetidae</taxon>
        <taxon>Agaricales</taxon>
        <taxon>Agaricineae</taxon>
        <taxon>Psathyrellaceae</taxon>
        <taxon>Candolleomyces</taxon>
    </lineage>
</organism>
<evidence type="ECO:0000313" key="2">
    <source>
        <dbReference type="Proteomes" id="UP001140091"/>
    </source>
</evidence>
<dbReference type="AlphaFoldDB" id="A0A9W8ISB1"/>
<comment type="caution">
    <text evidence="1">The sequence shown here is derived from an EMBL/GenBank/DDBJ whole genome shotgun (WGS) entry which is preliminary data.</text>
</comment>
<evidence type="ECO:0000313" key="1">
    <source>
        <dbReference type="EMBL" id="KAJ2920899.1"/>
    </source>
</evidence>
<keyword evidence="2" id="KW-1185">Reference proteome</keyword>
<dbReference type="Proteomes" id="UP001140091">
    <property type="component" value="Unassembled WGS sequence"/>
</dbReference>
<gene>
    <name evidence="1" type="ORF">H1R20_g16195</name>
</gene>
<name>A0A9W8ISB1_9AGAR</name>
<sequence length="152" mass="17076">MMITKRKMAREEEKALDLEYHLISLMDMLTQKQEDKVVQLLNLLEEEEMRVEELGVTSLNQQGEESPEPVVVSTYVQLEELPHAQIFCAQDVPGIPDRASVLTDPVKQYLNSLAEGEEPCPILVARESVALRTVFLTIHKSGKAEVLLDTGS</sequence>
<dbReference type="OrthoDB" id="3048530at2759"/>
<accession>A0A9W8ISB1</accession>
<reference evidence="1" key="1">
    <citation type="submission" date="2022-06" db="EMBL/GenBank/DDBJ databases">
        <title>Genome Sequence of Candolleomyces eurysporus.</title>
        <authorList>
            <person name="Buettner E."/>
        </authorList>
    </citation>
    <scope>NUCLEOTIDE SEQUENCE</scope>
    <source>
        <strain evidence="1">VTCC 930004</strain>
    </source>
</reference>
<feature type="non-terminal residue" evidence="1">
    <location>
        <position position="152"/>
    </location>
</feature>